<organism evidence="7 8">
    <name type="scientific">Paenibacillus agri</name>
    <dbReference type="NCBI Taxonomy" id="2744309"/>
    <lineage>
        <taxon>Bacteria</taxon>
        <taxon>Bacillati</taxon>
        <taxon>Bacillota</taxon>
        <taxon>Bacilli</taxon>
        <taxon>Bacillales</taxon>
        <taxon>Paenibacillaceae</taxon>
        <taxon>Paenibacillus</taxon>
    </lineage>
</organism>
<dbReference type="RefSeq" id="WP_175374527.1">
    <property type="nucleotide sequence ID" value="NZ_JABWCS010000221.1"/>
</dbReference>
<dbReference type="Gene3D" id="1.10.1740.10">
    <property type="match status" value="1"/>
</dbReference>
<dbReference type="SUPFAM" id="SSF88946">
    <property type="entry name" value="Sigma2 domain of RNA polymerase sigma factors"/>
    <property type="match status" value="1"/>
</dbReference>
<dbReference type="InterPro" id="IPR014284">
    <property type="entry name" value="RNA_pol_sigma-70_dom"/>
</dbReference>
<sequence>MESIMKVQTANTGEEEAFMQMVLGQQRLLYGIAYSYLRSEADALEVLQEATCRAWTKRRSLKDPARFTPWLIRIVINCCNDELKRRKRVLTVKPAEPDNNMMEMRSDLRLDMEQALDGMKPKYRQVLVLKYYRDMTVAEIAEILDRPVGTVKTWLNKGLKHLRGKMKIKEEA</sequence>
<accession>A0A850F2C0</accession>
<comment type="caution">
    <text evidence="7">The sequence shown here is derived from an EMBL/GenBank/DDBJ whole genome shotgun (WGS) entry which is preliminary data.</text>
</comment>
<keyword evidence="8" id="KW-1185">Reference proteome</keyword>
<proteinExistence type="inferred from homology"/>
<feature type="domain" description="RNA polymerase sigma factor 70 region 4 type 2" evidence="6">
    <location>
        <begin position="111"/>
        <end position="162"/>
    </location>
</feature>
<dbReference type="EMBL" id="JABWCS010000221">
    <property type="protein sequence ID" value="NUU64181.1"/>
    <property type="molecule type" value="Genomic_DNA"/>
</dbReference>
<dbReference type="GO" id="GO:0016987">
    <property type="term" value="F:sigma factor activity"/>
    <property type="evidence" value="ECO:0007669"/>
    <property type="project" value="UniProtKB-KW"/>
</dbReference>
<dbReference type="InterPro" id="IPR007627">
    <property type="entry name" value="RNA_pol_sigma70_r2"/>
</dbReference>
<gene>
    <name evidence="7" type="ORF">HPT30_27905</name>
</gene>
<keyword evidence="2" id="KW-0805">Transcription regulation</keyword>
<dbReference type="InterPro" id="IPR013324">
    <property type="entry name" value="RNA_pol_sigma_r3/r4-like"/>
</dbReference>
<dbReference type="CDD" id="cd06171">
    <property type="entry name" value="Sigma70_r4"/>
    <property type="match status" value="1"/>
</dbReference>
<keyword evidence="3" id="KW-0731">Sigma factor</keyword>
<evidence type="ECO:0000256" key="3">
    <source>
        <dbReference type="ARBA" id="ARBA00023082"/>
    </source>
</evidence>
<dbReference type="InterPro" id="IPR013249">
    <property type="entry name" value="RNA_pol_sigma70_r4_t2"/>
</dbReference>
<evidence type="ECO:0000256" key="4">
    <source>
        <dbReference type="ARBA" id="ARBA00023163"/>
    </source>
</evidence>
<dbReference type="Proteomes" id="UP000564806">
    <property type="component" value="Unassembled WGS sequence"/>
</dbReference>
<dbReference type="Pfam" id="PF08281">
    <property type="entry name" value="Sigma70_r4_2"/>
    <property type="match status" value="1"/>
</dbReference>
<dbReference type="PANTHER" id="PTHR43133:SF51">
    <property type="entry name" value="RNA POLYMERASE SIGMA FACTOR"/>
    <property type="match status" value="1"/>
</dbReference>
<dbReference type="SUPFAM" id="SSF88659">
    <property type="entry name" value="Sigma3 and sigma4 domains of RNA polymerase sigma factors"/>
    <property type="match status" value="1"/>
</dbReference>
<evidence type="ECO:0000313" key="8">
    <source>
        <dbReference type="Proteomes" id="UP000564806"/>
    </source>
</evidence>
<evidence type="ECO:0000259" key="5">
    <source>
        <dbReference type="Pfam" id="PF04542"/>
    </source>
</evidence>
<dbReference type="Pfam" id="PF04542">
    <property type="entry name" value="Sigma70_r2"/>
    <property type="match status" value="1"/>
</dbReference>
<reference evidence="7" key="1">
    <citation type="submission" date="2020-06" db="EMBL/GenBank/DDBJ databases">
        <title>Paenibacillus sp. nov., isolated from soil.</title>
        <authorList>
            <person name="Seo Y.L."/>
        </authorList>
    </citation>
    <scope>NUCLEOTIDE SEQUENCE [LARGE SCALE GENOMIC DNA]</scope>
    <source>
        <strain evidence="7">JW14</strain>
    </source>
</reference>
<dbReference type="Gene3D" id="1.10.10.10">
    <property type="entry name" value="Winged helix-like DNA-binding domain superfamily/Winged helix DNA-binding domain"/>
    <property type="match status" value="1"/>
</dbReference>
<dbReference type="GO" id="GO:0006352">
    <property type="term" value="P:DNA-templated transcription initiation"/>
    <property type="evidence" value="ECO:0007669"/>
    <property type="project" value="InterPro"/>
</dbReference>
<dbReference type="InterPro" id="IPR013325">
    <property type="entry name" value="RNA_pol_sigma_r2"/>
</dbReference>
<dbReference type="NCBIfam" id="TIGR02937">
    <property type="entry name" value="sigma70-ECF"/>
    <property type="match status" value="1"/>
</dbReference>
<evidence type="ECO:0000313" key="7">
    <source>
        <dbReference type="EMBL" id="NUU64181.1"/>
    </source>
</evidence>
<dbReference type="GO" id="GO:0003677">
    <property type="term" value="F:DNA binding"/>
    <property type="evidence" value="ECO:0007669"/>
    <property type="project" value="InterPro"/>
</dbReference>
<dbReference type="InterPro" id="IPR036388">
    <property type="entry name" value="WH-like_DNA-bd_sf"/>
</dbReference>
<evidence type="ECO:0000256" key="1">
    <source>
        <dbReference type="ARBA" id="ARBA00010641"/>
    </source>
</evidence>
<name>A0A850F2C0_9BACL</name>
<feature type="domain" description="RNA polymerase sigma-70 region 2" evidence="5">
    <location>
        <begin position="26"/>
        <end position="88"/>
    </location>
</feature>
<keyword evidence="4" id="KW-0804">Transcription</keyword>
<protein>
    <submittedName>
        <fullName evidence="7">Sigma-70 family RNA polymerase sigma factor</fullName>
    </submittedName>
</protein>
<evidence type="ECO:0000256" key="2">
    <source>
        <dbReference type="ARBA" id="ARBA00023015"/>
    </source>
</evidence>
<comment type="similarity">
    <text evidence="1">Belongs to the sigma-70 factor family. ECF subfamily.</text>
</comment>
<dbReference type="InterPro" id="IPR039425">
    <property type="entry name" value="RNA_pol_sigma-70-like"/>
</dbReference>
<evidence type="ECO:0000259" key="6">
    <source>
        <dbReference type="Pfam" id="PF08281"/>
    </source>
</evidence>
<dbReference type="AlphaFoldDB" id="A0A850F2C0"/>
<dbReference type="PANTHER" id="PTHR43133">
    <property type="entry name" value="RNA POLYMERASE ECF-TYPE SIGMA FACTO"/>
    <property type="match status" value="1"/>
</dbReference>